<accession>A0A1H7Q731</accession>
<name>A0A1H7Q731_9ACTN</name>
<evidence type="ECO:0000313" key="1">
    <source>
        <dbReference type="EMBL" id="SEL43900.1"/>
    </source>
</evidence>
<protein>
    <submittedName>
        <fullName evidence="1">Uncharacterized protein</fullName>
    </submittedName>
</protein>
<dbReference type="STRING" id="46177.SAMN05660976_02447"/>
<keyword evidence="2" id="KW-1185">Reference proteome</keyword>
<organism evidence="1 2">
    <name type="scientific">Nonomuraea pusilla</name>
    <dbReference type="NCBI Taxonomy" id="46177"/>
    <lineage>
        <taxon>Bacteria</taxon>
        <taxon>Bacillati</taxon>
        <taxon>Actinomycetota</taxon>
        <taxon>Actinomycetes</taxon>
        <taxon>Streptosporangiales</taxon>
        <taxon>Streptosporangiaceae</taxon>
        <taxon>Nonomuraea</taxon>
    </lineage>
</organism>
<proteinExistence type="predicted"/>
<dbReference type="AlphaFoldDB" id="A0A1H7Q731"/>
<dbReference type="EMBL" id="FOBF01000005">
    <property type="protein sequence ID" value="SEL43900.1"/>
    <property type="molecule type" value="Genomic_DNA"/>
</dbReference>
<dbReference type="RefSeq" id="WP_055504386.1">
    <property type="nucleotide sequence ID" value="NZ_BBZG01000002.1"/>
</dbReference>
<evidence type="ECO:0000313" key="2">
    <source>
        <dbReference type="Proteomes" id="UP000198953"/>
    </source>
</evidence>
<dbReference type="OrthoDB" id="6636674at2"/>
<sequence>MSDDVHSGHHWRSLYESILAHEGDGLTGLLLRWLEEHPAHAAEVRDAGRPESHLIPLGLSHEGGYSPLARLYAVNRVLDLLTLTYQDPPDDSAATPDEGYPPAGVYPAFCEALGADRIGRQSFHPFFHEIVEVRQADDPDEPPFINEERWPGYLVGSMLLRRAGVVVTAGARHLVRGVADRSTLYWTFWRRSRPTHDLSHGWGHNSQWSTDFRRDYVVGGQLHYNVDQALNPDDNEWGEDEEGLDPVSMTELVRYRCGTVVDHGDDLFPYDGHHVEPALPD</sequence>
<gene>
    <name evidence="1" type="ORF">SAMN05660976_02447</name>
</gene>
<reference evidence="1 2" key="1">
    <citation type="submission" date="2016-10" db="EMBL/GenBank/DDBJ databases">
        <authorList>
            <person name="de Groot N.N."/>
        </authorList>
    </citation>
    <scope>NUCLEOTIDE SEQUENCE [LARGE SCALE GENOMIC DNA]</scope>
    <source>
        <strain evidence="1 2">DSM 43357</strain>
    </source>
</reference>
<dbReference type="Proteomes" id="UP000198953">
    <property type="component" value="Unassembled WGS sequence"/>
</dbReference>